<proteinExistence type="predicted"/>
<feature type="region of interest" description="Disordered" evidence="1">
    <location>
        <begin position="37"/>
        <end position="58"/>
    </location>
</feature>
<keyword evidence="3" id="KW-1185">Reference proteome</keyword>
<protein>
    <submittedName>
        <fullName evidence="2">Uncharacterized protein</fullName>
    </submittedName>
</protein>
<evidence type="ECO:0000256" key="1">
    <source>
        <dbReference type="SAM" id="MobiDB-lite"/>
    </source>
</evidence>
<accession>A0A5B7FHB7</accession>
<comment type="caution">
    <text evidence="2">The sequence shown here is derived from an EMBL/GenBank/DDBJ whole genome shotgun (WGS) entry which is preliminary data.</text>
</comment>
<dbReference type="Proteomes" id="UP000324222">
    <property type="component" value="Unassembled WGS sequence"/>
</dbReference>
<organism evidence="2 3">
    <name type="scientific">Portunus trituberculatus</name>
    <name type="common">Swimming crab</name>
    <name type="synonym">Neptunus trituberculatus</name>
    <dbReference type="NCBI Taxonomy" id="210409"/>
    <lineage>
        <taxon>Eukaryota</taxon>
        <taxon>Metazoa</taxon>
        <taxon>Ecdysozoa</taxon>
        <taxon>Arthropoda</taxon>
        <taxon>Crustacea</taxon>
        <taxon>Multicrustacea</taxon>
        <taxon>Malacostraca</taxon>
        <taxon>Eumalacostraca</taxon>
        <taxon>Eucarida</taxon>
        <taxon>Decapoda</taxon>
        <taxon>Pleocyemata</taxon>
        <taxon>Brachyura</taxon>
        <taxon>Eubrachyura</taxon>
        <taxon>Portunoidea</taxon>
        <taxon>Portunidae</taxon>
        <taxon>Portuninae</taxon>
        <taxon>Portunus</taxon>
    </lineage>
</organism>
<name>A0A5B7FHB7_PORTR</name>
<evidence type="ECO:0000313" key="2">
    <source>
        <dbReference type="EMBL" id="MPC46950.1"/>
    </source>
</evidence>
<dbReference type="EMBL" id="VSRR010007463">
    <property type="protein sequence ID" value="MPC46950.1"/>
    <property type="molecule type" value="Genomic_DNA"/>
</dbReference>
<evidence type="ECO:0000313" key="3">
    <source>
        <dbReference type="Proteomes" id="UP000324222"/>
    </source>
</evidence>
<dbReference type="AlphaFoldDB" id="A0A5B7FHB7"/>
<reference evidence="2 3" key="1">
    <citation type="submission" date="2019-05" db="EMBL/GenBank/DDBJ databases">
        <title>Another draft genome of Portunus trituberculatus and its Hox gene families provides insights of decapod evolution.</title>
        <authorList>
            <person name="Jeong J.-H."/>
            <person name="Song I."/>
            <person name="Kim S."/>
            <person name="Choi T."/>
            <person name="Kim D."/>
            <person name="Ryu S."/>
            <person name="Kim W."/>
        </authorList>
    </citation>
    <scope>NUCLEOTIDE SEQUENCE [LARGE SCALE GENOMIC DNA]</scope>
    <source>
        <tissue evidence="2">Muscle</tissue>
    </source>
</reference>
<sequence length="76" mass="7989">MNGCRGAVAGASGYKSAGMHGGAVGVAHPASCSTRMSPWPVPRGDATHHRRNGLYGGCESRGHSQTMHILQYFTFT</sequence>
<gene>
    <name evidence="2" type="ORF">E2C01_040682</name>
</gene>